<reference evidence="1 2" key="1">
    <citation type="submission" date="2020-08" db="EMBL/GenBank/DDBJ databases">
        <title>Sequencing the genomes of 1000 actinobacteria strains.</title>
        <authorList>
            <person name="Klenk H.-P."/>
        </authorList>
    </citation>
    <scope>NUCLEOTIDE SEQUENCE [LARGE SCALE GENOMIC DNA]</scope>
    <source>
        <strain evidence="1 2">DSM 21948</strain>
    </source>
</reference>
<organism evidence="1 2">
    <name type="scientific">Micrococcus yunnanensis</name>
    <dbReference type="NCBI Taxonomy" id="566027"/>
    <lineage>
        <taxon>Bacteria</taxon>
        <taxon>Bacillati</taxon>
        <taxon>Actinomycetota</taxon>
        <taxon>Actinomycetes</taxon>
        <taxon>Micrococcales</taxon>
        <taxon>Micrococcaceae</taxon>
        <taxon>Micrococcus</taxon>
    </lineage>
</organism>
<proteinExistence type="predicted"/>
<dbReference type="RefSeq" id="WP_119217353.1">
    <property type="nucleotide sequence ID" value="NZ_BAAAYW010000001.1"/>
</dbReference>
<dbReference type="Proteomes" id="UP000572670">
    <property type="component" value="Unassembled WGS sequence"/>
</dbReference>
<evidence type="ECO:0000313" key="2">
    <source>
        <dbReference type="Proteomes" id="UP000572670"/>
    </source>
</evidence>
<accession>A0ABR6CY24</accession>
<sequence length="102" mass="10783">MTRSIRVRASVAVNGELATMTMPPNDRIPSKHAGPGQWLILDVPQAKLGDRVQVAAYADDALGEGRVACSLTVLNARTPLDRETSETGDLPSVECDAIVTGP</sequence>
<name>A0ABR6CY24_9MICC</name>
<evidence type="ECO:0000313" key="1">
    <source>
        <dbReference type="EMBL" id="MBA9058732.1"/>
    </source>
</evidence>
<dbReference type="GeneID" id="93362783"/>
<gene>
    <name evidence="1" type="ORF">HDA34_000439</name>
</gene>
<comment type="caution">
    <text evidence="1">The sequence shown here is derived from an EMBL/GenBank/DDBJ whole genome shotgun (WGS) entry which is preliminary data.</text>
</comment>
<keyword evidence="2" id="KW-1185">Reference proteome</keyword>
<dbReference type="EMBL" id="JACJIK010000001">
    <property type="protein sequence ID" value="MBA9058732.1"/>
    <property type="molecule type" value="Genomic_DNA"/>
</dbReference>
<protein>
    <submittedName>
        <fullName evidence="1">Uncharacterized protein</fullName>
    </submittedName>
</protein>